<dbReference type="EMBL" id="CP045898">
    <property type="protein sequence ID" value="QQP40353.1"/>
    <property type="molecule type" value="Genomic_DNA"/>
</dbReference>
<name>A0A7T8GYW6_CALRO</name>
<dbReference type="OrthoDB" id="543373at2759"/>
<accession>A0A7T8GYW6</accession>
<protein>
    <submittedName>
        <fullName evidence="2">Importin 5</fullName>
    </submittedName>
</protein>
<evidence type="ECO:0000313" key="3">
    <source>
        <dbReference type="Proteomes" id="UP000595437"/>
    </source>
</evidence>
<dbReference type="InterPro" id="IPR011989">
    <property type="entry name" value="ARM-like"/>
</dbReference>
<evidence type="ECO:0000256" key="1">
    <source>
        <dbReference type="SAM" id="MobiDB-lite"/>
    </source>
</evidence>
<dbReference type="InterPro" id="IPR016024">
    <property type="entry name" value="ARM-type_fold"/>
</dbReference>
<dbReference type="AlphaFoldDB" id="A0A7T8GYW6"/>
<organism evidence="2 3">
    <name type="scientific">Caligus rogercresseyi</name>
    <name type="common">Sea louse</name>
    <dbReference type="NCBI Taxonomy" id="217165"/>
    <lineage>
        <taxon>Eukaryota</taxon>
        <taxon>Metazoa</taxon>
        <taxon>Ecdysozoa</taxon>
        <taxon>Arthropoda</taxon>
        <taxon>Crustacea</taxon>
        <taxon>Multicrustacea</taxon>
        <taxon>Hexanauplia</taxon>
        <taxon>Copepoda</taxon>
        <taxon>Siphonostomatoida</taxon>
        <taxon>Caligidae</taxon>
        <taxon>Caligus</taxon>
    </lineage>
</organism>
<gene>
    <name evidence="2" type="ORF">FKW44_014362</name>
</gene>
<dbReference type="Proteomes" id="UP000595437">
    <property type="component" value="Chromosome 9"/>
</dbReference>
<reference evidence="3" key="1">
    <citation type="submission" date="2021-01" db="EMBL/GenBank/DDBJ databases">
        <title>Caligus Genome Assembly.</title>
        <authorList>
            <person name="Gallardo-Escarate C."/>
        </authorList>
    </citation>
    <scope>NUCLEOTIDE SEQUENCE [LARGE SCALE GENOMIC DNA]</scope>
</reference>
<dbReference type="SUPFAM" id="SSF48371">
    <property type="entry name" value="ARM repeat"/>
    <property type="match status" value="1"/>
</dbReference>
<keyword evidence="3" id="KW-1185">Reference proteome</keyword>
<proteinExistence type="predicted"/>
<dbReference type="Gene3D" id="1.25.10.10">
    <property type="entry name" value="Leucine-rich Repeat Variant"/>
    <property type="match status" value="1"/>
</dbReference>
<sequence length="141" mass="15796">MGEAVTADIILALLSTDNEIRSSAEKKYEELDAKTKFVVLFERLSAPESLAVEGRQLCAVLLRQVFTVDFQKLFSELGADQERFKLQCLETLHREQDKTVRKKLGDMVAEVAQNLIDDDGIIDGQSSSSSSSKRQPQEMQT</sequence>
<evidence type="ECO:0000313" key="2">
    <source>
        <dbReference type="EMBL" id="QQP40353.1"/>
    </source>
</evidence>
<feature type="region of interest" description="Disordered" evidence="1">
    <location>
        <begin position="119"/>
        <end position="141"/>
    </location>
</feature>